<evidence type="ECO:0000256" key="1">
    <source>
        <dbReference type="SAM" id="Phobius"/>
    </source>
</evidence>
<protein>
    <submittedName>
        <fullName evidence="2">Uncharacterized protein</fullName>
    </submittedName>
</protein>
<name>A0A0P7M7P2_ECOLX</name>
<evidence type="ECO:0000313" key="2">
    <source>
        <dbReference type="EMBL" id="KPO11070.1"/>
    </source>
</evidence>
<dbReference type="AlphaFoldDB" id="A0A0P7M7P2"/>
<feature type="transmembrane region" description="Helical" evidence="1">
    <location>
        <begin position="67"/>
        <end position="88"/>
    </location>
</feature>
<dbReference type="Proteomes" id="UP000050556">
    <property type="component" value="Unassembled WGS sequence"/>
</dbReference>
<comment type="caution">
    <text evidence="2">The sequence shown here is derived from an EMBL/GenBank/DDBJ whole genome shotgun (WGS) entry which is preliminary data.</text>
</comment>
<feature type="transmembrane region" description="Helical" evidence="1">
    <location>
        <begin position="7"/>
        <end position="23"/>
    </location>
</feature>
<sequence>MTKTTKTGIVLSILILYKILFFFKKINLAVSMCYLVCGKCKERKLQVTTPKKLKTMMESNQLPVNSAISPEVILAILGILGAIVKFLINENKSIAVCHACGLYMDLTAYEKKYGDQK</sequence>
<organism evidence="2 3">
    <name type="scientific">Escherichia coli</name>
    <dbReference type="NCBI Taxonomy" id="562"/>
    <lineage>
        <taxon>Bacteria</taxon>
        <taxon>Pseudomonadati</taxon>
        <taxon>Pseudomonadota</taxon>
        <taxon>Gammaproteobacteria</taxon>
        <taxon>Enterobacterales</taxon>
        <taxon>Enterobacteriaceae</taxon>
        <taxon>Escherichia</taxon>
    </lineage>
</organism>
<keyword evidence="1" id="KW-0472">Membrane</keyword>
<accession>A0A0P7M7P2</accession>
<keyword evidence="1" id="KW-0812">Transmembrane</keyword>
<gene>
    <name evidence="2" type="ORF">ACU57_13950</name>
</gene>
<evidence type="ECO:0000313" key="3">
    <source>
        <dbReference type="Proteomes" id="UP000050556"/>
    </source>
</evidence>
<dbReference type="PATRIC" id="fig|562.7813.peg.259"/>
<proteinExistence type="predicted"/>
<keyword evidence="1" id="KW-1133">Transmembrane helix</keyword>
<dbReference type="RefSeq" id="WP_054623490.1">
    <property type="nucleotide sequence ID" value="NZ_LDYI01000101.1"/>
</dbReference>
<dbReference type="EMBL" id="LDYI01000101">
    <property type="protein sequence ID" value="KPO11070.1"/>
    <property type="molecule type" value="Genomic_DNA"/>
</dbReference>
<reference evidence="2 3" key="1">
    <citation type="journal article" date="2015" name="Front. Microbiol.">
        <title>Genetic determinants of heat resistance in Escherichia coli.</title>
        <authorList>
            <person name="Mercer R.G."/>
            <person name="Zheng J."/>
            <person name="Garcia-Hernandez R."/>
            <person name="Ruan L."/>
            <person name="Ganzle M.G."/>
            <person name="McMullen L.M."/>
        </authorList>
    </citation>
    <scope>NUCLEOTIDE SEQUENCE [LARGE SCALE GENOMIC DNA]</scope>
    <source>
        <strain evidence="2 3">AW1.3</strain>
    </source>
</reference>